<sequence>MATEIEEHPLEEQRSVVHFSWAKGLPAKDTRKQMLSIYSESCLSHQAVYCDIASKVGDVFRRKSPGLLTRGIFFYHHNARPHAARSTQEKI</sequence>
<dbReference type="AlphaFoldDB" id="A0A4Y2CJY5"/>
<evidence type="ECO:0000313" key="2">
    <source>
        <dbReference type="Proteomes" id="UP000499080"/>
    </source>
</evidence>
<keyword evidence="2" id="KW-1185">Reference proteome</keyword>
<dbReference type="Proteomes" id="UP000499080">
    <property type="component" value="Unassembled WGS sequence"/>
</dbReference>
<reference evidence="1 2" key="1">
    <citation type="journal article" date="2019" name="Sci. Rep.">
        <title>Orb-weaving spider Araneus ventricosus genome elucidates the spidroin gene catalogue.</title>
        <authorList>
            <person name="Kono N."/>
            <person name="Nakamura H."/>
            <person name="Ohtoshi R."/>
            <person name="Moran D.A.P."/>
            <person name="Shinohara A."/>
            <person name="Yoshida Y."/>
            <person name="Fujiwara M."/>
            <person name="Mori M."/>
            <person name="Tomita M."/>
            <person name="Arakawa K."/>
        </authorList>
    </citation>
    <scope>NUCLEOTIDE SEQUENCE [LARGE SCALE GENOMIC DNA]</scope>
</reference>
<proteinExistence type="predicted"/>
<dbReference type="InterPro" id="IPR036397">
    <property type="entry name" value="RNaseH_sf"/>
</dbReference>
<evidence type="ECO:0008006" key="3">
    <source>
        <dbReference type="Google" id="ProtNLM"/>
    </source>
</evidence>
<accession>A0A4Y2CJY5</accession>
<evidence type="ECO:0000313" key="1">
    <source>
        <dbReference type="EMBL" id="GBM04690.1"/>
    </source>
</evidence>
<dbReference type="GO" id="GO:0003676">
    <property type="term" value="F:nucleic acid binding"/>
    <property type="evidence" value="ECO:0007669"/>
    <property type="project" value="InterPro"/>
</dbReference>
<organism evidence="1 2">
    <name type="scientific">Araneus ventricosus</name>
    <name type="common">Orbweaver spider</name>
    <name type="synonym">Epeira ventricosa</name>
    <dbReference type="NCBI Taxonomy" id="182803"/>
    <lineage>
        <taxon>Eukaryota</taxon>
        <taxon>Metazoa</taxon>
        <taxon>Ecdysozoa</taxon>
        <taxon>Arthropoda</taxon>
        <taxon>Chelicerata</taxon>
        <taxon>Arachnida</taxon>
        <taxon>Araneae</taxon>
        <taxon>Araneomorphae</taxon>
        <taxon>Entelegynae</taxon>
        <taxon>Araneoidea</taxon>
        <taxon>Araneidae</taxon>
        <taxon>Araneus</taxon>
    </lineage>
</organism>
<name>A0A4Y2CJY5_ARAVE</name>
<protein>
    <recommendedName>
        <fullName evidence="3">Mos1 transposase HTH domain-containing protein</fullName>
    </recommendedName>
</protein>
<comment type="caution">
    <text evidence="1">The sequence shown here is derived from an EMBL/GenBank/DDBJ whole genome shotgun (WGS) entry which is preliminary data.</text>
</comment>
<dbReference type="Gene3D" id="3.30.420.10">
    <property type="entry name" value="Ribonuclease H-like superfamily/Ribonuclease H"/>
    <property type="match status" value="1"/>
</dbReference>
<gene>
    <name evidence="1" type="ORF">AVEN_44829_1</name>
</gene>
<dbReference type="EMBL" id="BGPR01000206">
    <property type="protein sequence ID" value="GBM04690.1"/>
    <property type="molecule type" value="Genomic_DNA"/>
</dbReference>